<dbReference type="OrthoDB" id="10656653at2759"/>
<reference evidence="2" key="1">
    <citation type="journal article" date="2019" name="Environ. Microbiol.">
        <title>Fungal ecological strategies reflected in gene transcription - a case study of two litter decomposers.</title>
        <authorList>
            <person name="Barbi F."/>
            <person name="Kohler A."/>
            <person name="Barry K."/>
            <person name="Baskaran P."/>
            <person name="Daum C."/>
            <person name="Fauchery L."/>
            <person name="Ihrmark K."/>
            <person name="Kuo A."/>
            <person name="LaButti K."/>
            <person name="Lipzen A."/>
            <person name="Morin E."/>
            <person name="Grigoriev I.V."/>
            <person name="Henrissat B."/>
            <person name="Lindahl B."/>
            <person name="Martin F."/>
        </authorList>
    </citation>
    <scope>NUCLEOTIDE SEQUENCE</scope>
    <source>
        <strain evidence="2">JB14</strain>
    </source>
</reference>
<keyword evidence="3" id="KW-1185">Reference proteome</keyword>
<proteinExistence type="predicted"/>
<feature type="region of interest" description="Disordered" evidence="1">
    <location>
        <begin position="181"/>
        <end position="212"/>
    </location>
</feature>
<evidence type="ECO:0000313" key="2">
    <source>
        <dbReference type="EMBL" id="KAE9405797.1"/>
    </source>
</evidence>
<gene>
    <name evidence="2" type="ORF">BT96DRAFT_934557</name>
</gene>
<dbReference type="Proteomes" id="UP000799118">
    <property type="component" value="Unassembled WGS sequence"/>
</dbReference>
<name>A0A6A4I9Q1_9AGAR</name>
<organism evidence="2 3">
    <name type="scientific">Gymnopus androsaceus JB14</name>
    <dbReference type="NCBI Taxonomy" id="1447944"/>
    <lineage>
        <taxon>Eukaryota</taxon>
        <taxon>Fungi</taxon>
        <taxon>Dikarya</taxon>
        <taxon>Basidiomycota</taxon>
        <taxon>Agaricomycotina</taxon>
        <taxon>Agaricomycetes</taxon>
        <taxon>Agaricomycetidae</taxon>
        <taxon>Agaricales</taxon>
        <taxon>Marasmiineae</taxon>
        <taxon>Omphalotaceae</taxon>
        <taxon>Gymnopus</taxon>
    </lineage>
</organism>
<evidence type="ECO:0000313" key="3">
    <source>
        <dbReference type="Proteomes" id="UP000799118"/>
    </source>
</evidence>
<accession>A0A6A4I9Q1</accession>
<protein>
    <submittedName>
        <fullName evidence="2">Uncharacterized protein</fullName>
    </submittedName>
</protein>
<dbReference type="EMBL" id="ML769406">
    <property type="protein sequence ID" value="KAE9405797.1"/>
    <property type="molecule type" value="Genomic_DNA"/>
</dbReference>
<dbReference type="AlphaFoldDB" id="A0A6A4I9Q1"/>
<evidence type="ECO:0000256" key="1">
    <source>
        <dbReference type="SAM" id="MobiDB-lite"/>
    </source>
</evidence>
<feature type="compositionally biased region" description="Basic and acidic residues" evidence="1">
    <location>
        <begin position="196"/>
        <end position="205"/>
    </location>
</feature>
<sequence>MAVILVLKTHLILYQGQKAERVQSEMIDSLLTHLHHPRLDWMTVSKFMHSPWPAHLPILPLNMNQPQIDHDLWNKSGPDNFTMITINYAECHKEIGLQCIRILSRTSDVHAQLFRYARSEWINHILNALPSDEILQVLLDNVALLKKEDAWRALKWAEDAEESHKLARQFIMRIQRHLEPPPIEGASARSQSGRGADSESVKESNGDCTSQHKAKHSLIVEIPTKSAVVAVPSRNKVKRRWMGKLYCF</sequence>